<dbReference type="InterPro" id="IPR026893">
    <property type="entry name" value="Tyr/Ser_Pase_IphP-type"/>
</dbReference>
<dbReference type="EC" id="3.1.3.48" evidence="3"/>
<comment type="similarity">
    <text evidence="1">Belongs to the protein-tyrosine phosphatase family.</text>
</comment>
<feature type="region of interest" description="Disordered" evidence="2">
    <location>
        <begin position="1"/>
        <end position="27"/>
    </location>
</feature>
<dbReference type="Pfam" id="PF13350">
    <property type="entry name" value="Y_phosphatase3"/>
    <property type="match status" value="1"/>
</dbReference>
<keyword evidence="3" id="KW-0378">Hydrolase</keyword>
<evidence type="ECO:0000256" key="2">
    <source>
        <dbReference type="SAM" id="MobiDB-lite"/>
    </source>
</evidence>
<name>A0ABV1JA62_9ACTN</name>
<accession>A0ABV1JA62</accession>
<dbReference type="GO" id="GO:0004725">
    <property type="term" value="F:protein tyrosine phosphatase activity"/>
    <property type="evidence" value="ECO:0007669"/>
    <property type="project" value="UniProtKB-EC"/>
</dbReference>
<proteinExistence type="inferred from homology"/>
<reference evidence="3 4" key="1">
    <citation type="submission" date="2024-04" db="EMBL/GenBank/DDBJ databases">
        <title>Human intestinal bacterial collection.</title>
        <authorList>
            <person name="Pauvert C."/>
            <person name="Hitch T.C.A."/>
            <person name="Clavel T."/>
        </authorList>
    </citation>
    <scope>NUCLEOTIDE SEQUENCE [LARGE SCALE GENOMIC DNA]</scope>
    <source>
        <strain evidence="3 4">CLA-KB-H42</strain>
    </source>
</reference>
<sequence length="258" mass="28298">MDCSGENGALPPEGAGARDASGGAGVETPFAAAPESLRNAFGLRRCAGVERVPLYRSRELTEATADDILLMRSLGIATVFDLRKQAERDLSPEPAIVCEAFDVRICTVDLQDDENRTRATMAPNVKAAYGKPGQRMIDLYGIMATHAGEVREIVRQILSADEPCLVHCANGKDRAGIVCACVQRFYGISRETIVEDYLATNVCNEAINRRDLRRYAGIMQPEEVEVLAAMFEARIEYLDAFFSAIDERYGSFGAWMGM</sequence>
<dbReference type="RefSeq" id="WP_349227137.1">
    <property type="nucleotide sequence ID" value="NZ_JBBNOP010000002.1"/>
</dbReference>
<dbReference type="Gene3D" id="3.90.190.10">
    <property type="entry name" value="Protein tyrosine phosphatase superfamily"/>
    <property type="match status" value="1"/>
</dbReference>
<dbReference type="EMBL" id="JBBNOP010000002">
    <property type="protein sequence ID" value="MEQ3361976.1"/>
    <property type="molecule type" value="Genomic_DNA"/>
</dbReference>
<evidence type="ECO:0000313" key="4">
    <source>
        <dbReference type="Proteomes" id="UP001487305"/>
    </source>
</evidence>
<evidence type="ECO:0000256" key="1">
    <source>
        <dbReference type="ARBA" id="ARBA00009580"/>
    </source>
</evidence>
<protein>
    <submittedName>
        <fullName evidence="3">Tyrosine-protein phosphatase</fullName>
        <ecNumber evidence="3">3.1.3.48</ecNumber>
    </submittedName>
</protein>
<comment type="caution">
    <text evidence="3">The sequence shown here is derived from an EMBL/GenBank/DDBJ whole genome shotgun (WGS) entry which is preliminary data.</text>
</comment>
<dbReference type="PANTHER" id="PTHR31126:SF1">
    <property type="entry name" value="TYROSINE SPECIFIC PROTEIN PHOSPHATASES DOMAIN-CONTAINING PROTEIN"/>
    <property type="match status" value="1"/>
</dbReference>
<gene>
    <name evidence="3" type="ORF">AAA083_03180</name>
</gene>
<dbReference type="InterPro" id="IPR029021">
    <property type="entry name" value="Prot-tyrosine_phosphatase-like"/>
</dbReference>
<dbReference type="SUPFAM" id="SSF52799">
    <property type="entry name" value="(Phosphotyrosine protein) phosphatases II"/>
    <property type="match status" value="1"/>
</dbReference>
<keyword evidence="4" id="KW-1185">Reference proteome</keyword>
<dbReference type="PANTHER" id="PTHR31126">
    <property type="entry name" value="TYROSINE-PROTEIN PHOSPHATASE"/>
    <property type="match status" value="1"/>
</dbReference>
<organism evidence="3 4">
    <name type="scientific">Raoultibacter massiliensis</name>
    <dbReference type="NCBI Taxonomy" id="1852371"/>
    <lineage>
        <taxon>Bacteria</taxon>
        <taxon>Bacillati</taxon>
        <taxon>Actinomycetota</taxon>
        <taxon>Coriobacteriia</taxon>
        <taxon>Eggerthellales</taxon>
        <taxon>Eggerthellaceae</taxon>
        <taxon>Raoultibacter</taxon>
    </lineage>
</organism>
<dbReference type="Proteomes" id="UP001487305">
    <property type="component" value="Unassembled WGS sequence"/>
</dbReference>
<evidence type="ECO:0000313" key="3">
    <source>
        <dbReference type="EMBL" id="MEQ3361976.1"/>
    </source>
</evidence>